<organism evidence="1 2">
    <name type="scientific">Haloarcula rubra</name>
    <dbReference type="NCBI Taxonomy" id="2487747"/>
    <lineage>
        <taxon>Archaea</taxon>
        <taxon>Methanobacteriati</taxon>
        <taxon>Methanobacteriota</taxon>
        <taxon>Stenosarchaea group</taxon>
        <taxon>Halobacteria</taxon>
        <taxon>Halobacteriales</taxon>
        <taxon>Haloarculaceae</taxon>
        <taxon>Haloarcula</taxon>
    </lineage>
</organism>
<keyword evidence="1" id="KW-0489">Methyltransferase</keyword>
<dbReference type="AlphaFoldDB" id="A0AAW4PTP0"/>
<dbReference type="GO" id="GO:0008168">
    <property type="term" value="F:methyltransferase activity"/>
    <property type="evidence" value="ECO:0007669"/>
    <property type="project" value="UniProtKB-KW"/>
</dbReference>
<comment type="caution">
    <text evidence="1">The sequence shown here is derived from an EMBL/GenBank/DDBJ whole genome shotgun (WGS) entry which is preliminary data.</text>
</comment>
<gene>
    <name evidence="1" type="ORF">EGH21_15135</name>
</gene>
<dbReference type="InterPro" id="IPR029063">
    <property type="entry name" value="SAM-dependent_MTases_sf"/>
</dbReference>
<proteinExistence type="predicted"/>
<dbReference type="Pfam" id="PF13489">
    <property type="entry name" value="Methyltransf_23"/>
    <property type="match status" value="1"/>
</dbReference>
<dbReference type="RefSeq" id="WP_220619318.1">
    <property type="nucleotide sequence ID" value="NZ_RKLR01000006.1"/>
</dbReference>
<name>A0AAW4PTP0_9EURY</name>
<dbReference type="GO" id="GO:0032259">
    <property type="term" value="P:methylation"/>
    <property type="evidence" value="ECO:0007669"/>
    <property type="project" value="UniProtKB-KW"/>
</dbReference>
<dbReference type="Gene3D" id="3.40.50.150">
    <property type="entry name" value="Vaccinia Virus protein VP39"/>
    <property type="match status" value="1"/>
</dbReference>
<keyword evidence="1" id="KW-0808">Transferase</keyword>
<evidence type="ECO:0000313" key="2">
    <source>
        <dbReference type="Proteomes" id="UP001430377"/>
    </source>
</evidence>
<keyword evidence="2" id="KW-1185">Reference proteome</keyword>
<dbReference type="EMBL" id="RKLR01000006">
    <property type="protein sequence ID" value="MBX0324363.1"/>
    <property type="molecule type" value="Genomic_DNA"/>
</dbReference>
<sequence length="215" mass="24083">MRSSITTIGKWMLVKADRLGIATPDIIYGFGDRWLQLVSTTPTEEAHAVADVLYREYEPDSVIDFGCGLGRYLTGFQAHGATVHGVEGFSEAREHAEIPADALTIHDLREPLELDDHYDLALCIETAEHIPSRFADTLVETVTAAAPRVVFTAAPPGLRGTHHVNEAPREYWIEKFRSNGFSYAPEETDRLQESVRSEIDAADWVADRPFIFVRR</sequence>
<dbReference type="Proteomes" id="UP001430377">
    <property type="component" value="Unassembled WGS sequence"/>
</dbReference>
<dbReference type="SUPFAM" id="SSF53335">
    <property type="entry name" value="S-adenosyl-L-methionine-dependent methyltransferases"/>
    <property type="match status" value="1"/>
</dbReference>
<reference evidence="1 2" key="1">
    <citation type="submission" date="2021-06" db="EMBL/GenBank/DDBJ databases">
        <title>Halomicroarcula sp. a new haloarchaeum isolated from saline soil.</title>
        <authorList>
            <person name="Duran-Viseras A."/>
            <person name="Sanchez-Porro C."/>
            <person name="Ventosa A."/>
        </authorList>
    </citation>
    <scope>NUCLEOTIDE SEQUENCE [LARGE SCALE GENOMIC DNA]</scope>
    <source>
        <strain evidence="1 2">F13</strain>
    </source>
</reference>
<dbReference type="CDD" id="cd02440">
    <property type="entry name" value="AdoMet_MTases"/>
    <property type="match status" value="1"/>
</dbReference>
<accession>A0AAW4PTP0</accession>
<evidence type="ECO:0000313" key="1">
    <source>
        <dbReference type="EMBL" id="MBX0324363.1"/>
    </source>
</evidence>
<protein>
    <submittedName>
        <fullName evidence="1">Class I SAM-dependent methyltransferase</fullName>
    </submittedName>
</protein>